<proteinExistence type="predicted"/>
<dbReference type="InterPro" id="IPR011990">
    <property type="entry name" value="TPR-like_helical_dom_sf"/>
</dbReference>
<dbReference type="InterPro" id="IPR036388">
    <property type="entry name" value="WH-like_DNA-bd_sf"/>
</dbReference>
<dbReference type="Gene3D" id="1.25.40.10">
    <property type="entry name" value="Tetratricopeptide repeat domain"/>
    <property type="match status" value="1"/>
</dbReference>
<dbReference type="Pfam" id="PF25872">
    <property type="entry name" value="HTH_77"/>
    <property type="match status" value="1"/>
</dbReference>
<evidence type="ECO:0000313" key="4">
    <source>
        <dbReference type="Proteomes" id="UP000597444"/>
    </source>
</evidence>
<dbReference type="GO" id="GO:0003677">
    <property type="term" value="F:DNA binding"/>
    <property type="evidence" value="ECO:0007669"/>
    <property type="project" value="InterPro"/>
</dbReference>
<dbReference type="InterPro" id="IPR016032">
    <property type="entry name" value="Sig_transdc_resp-reg_C-effctor"/>
</dbReference>
<comment type="caution">
    <text evidence="3">The sequence shown here is derived from an EMBL/GenBank/DDBJ whole genome shotgun (WGS) entry which is preliminary data.</text>
</comment>
<evidence type="ECO:0000259" key="2">
    <source>
        <dbReference type="PROSITE" id="PS50043"/>
    </source>
</evidence>
<accession>A0A8J3IFA9</accession>
<evidence type="ECO:0000256" key="1">
    <source>
        <dbReference type="SAM" id="MobiDB-lite"/>
    </source>
</evidence>
<sequence>MLLVLDNFEQLLPAAIHLATLLATCPGLKLLVTSREPLHLRWEQIFPVAPLRLPDLQHLPSTESLATIPAVALFLQRAQALHPGLRLAANNARTIATICARLDGLPLALELAAARLSTLTPASLLARLEPRLSLLRWPAPDLPARQQTLRATLDWSYDLLTPTQQTLFRRLGLFAGGWTLDAVESIIQVEDERDAESVLDLLTALVEKGLVQVDEPSDETNGPPRFHLLETIREYALLRLHESPEAQRMFRCHAVWFLRLAEQAEPHWAGSQQLLWLQRLEQERDNLRAALAWVSTQAEAELEARLCAVMWPVWWMQSRLTEGQRWLEAALMRVASVEPTLRAQVMNGAASLTFLRGDYQQANTLYTEVLSARRAQGDPLGIAYALNNLGMVAMEQGDLGRAATHLQEGLALFRQQGQTHGTAFALDNLGRVWLYEGKDSQSESVLQEALSLWHALGNTQGRAGTLNALGVLAAHRRDAAQAAALHLESLALLQEVGNEHMIARCLEGLATITATSQAAVAAWLWRLAERLRDRAGVPKTPAERLYYEYTMTAVRDQLDLDKFPSGQADEESALTLDQIILDVQTRVEALRMSTGNFARSASQKSSTPRTTSRNPLSTREREVFRLMAQGHTNKEIAATLVIAESTAKFHVLSILHKLGATTRAQAIALAAQRGLL</sequence>
<dbReference type="InterPro" id="IPR027417">
    <property type="entry name" value="P-loop_NTPase"/>
</dbReference>
<dbReference type="InterPro" id="IPR000792">
    <property type="entry name" value="Tscrpt_reg_LuxR_C"/>
</dbReference>
<evidence type="ECO:0000313" key="3">
    <source>
        <dbReference type="EMBL" id="GHO90552.1"/>
    </source>
</evidence>
<dbReference type="SUPFAM" id="SSF48452">
    <property type="entry name" value="TPR-like"/>
    <property type="match status" value="1"/>
</dbReference>
<feature type="region of interest" description="Disordered" evidence="1">
    <location>
        <begin position="597"/>
        <end position="620"/>
    </location>
</feature>
<dbReference type="SUPFAM" id="SSF46894">
    <property type="entry name" value="C-terminal effector domain of the bipartite response regulators"/>
    <property type="match status" value="1"/>
</dbReference>
<keyword evidence="4" id="KW-1185">Reference proteome</keyword>
<dbReference type="PANTHER" id="PTHR47691">
    <property type="entry name" value="REGULATOR-RELATED"/>
    <property type="match status" value="1"/>
</dbReference>
<dbReference type="InterPro" id="IPR019734">
    <property type="entry name" value="TPR_rpt"/>
</dbReference>
<name>A0A8J3IFA9_9CHLR</name>
<dbReference type="AlphaFoldDB" id="A0A8J3IFA9"/>
<dbReference type="PANTHER" id="PTHR47691:SF3">
    <property type="entry name" value="HTH-TYPE TRANSCRIPTIONAL REGULATOR RV0890C-RELATED"/>
    <property type="match status" value="1"/>
</dbReference>
<gene>
    <name evidence="3" type="ORF">KSF_006000</name>
</gene>
<dbReference type="CDD" id="cd06170">
    <property type="entry name" value="LuxR_C_like"/>
    <property type="match status" value="1"/>
</dbReference>
<dbReference type="SUPFAM" id="SSF52540">
    <property type="entry name" value="P-loop containing nucleoside triphosphate hydrolases"/>
    <property type="match status" value="1"/>
</dbReference>
<reference evidence="3" key="1">
    <citation type="submission" date="2020-10" db="EMBL/GenBank/DDBJ databases">
        <title>Taxonomic study of unclassified bacteria belonging to the class Ktedonobacteria.</title>
        <authorList>
            <person name="Yabe S."/>
            <person name="Wang C.M."/>
            <person name="Zheng Y."/>
            <person name="Sakai Y."/>
            <person name="Cavaletti L."/>
            <person name="Monciardini P."/>
            <person name="Donadio S."/>
        </authorList>
    </citation>
    <scope>NUCLEOTIDE SEQUENCE</scope>
    <source>
        <strain evidence="3">ID150040</strain>
    </source>
</reference>
<dbReference type="Gene3D" id="1.10.10.10">
    <property type="entry name" value="Winged helix-like DNA-binding domain superfamily/Winged helix DNA-binding domain"/>
    <property type="match status" value="1"/>
</dbReference>
<dbReference type="PRINTS" id="PR00038">
    <property type="entry name" value="HTHLUXR"/>
</dbReference>
<dbReference type="Pfam" id="PF00196">
    <property type="entry name" value="GerE"/>
    <property type="match status" value="1"/>
</dbReference>
<dbReference type="GO" id="GO:0006355">
    <property type="term" value="P:regulation of DNA-templated transcription"/>
    <property type="evidence" value="ECO:0007669"/>
    <property type="project" value="InterPro"/>
</dbReference>
<dbReference type="SMART" id="SM00028">
    <property type="entry name" value="TPR"/>
    <property type="match status" value="4"/>
</dbReference>
<feature type="compositionally biased region" description="Polar residues" evidence="1">
    <location>
        <begin position="597"/>
        <end position="617"/>
    </location>
</feature>
<protein>
    <recommendedName>
        <fullName evidence="2">HTH luxR-type domain-containing protein</fullName>
    </recommendedName>
</protein>
<dbReference type="Proteomes" id="UP000597444">
    <property type="component" value="Unassembled WGS sequence"/>
</dbReference>
<feature type="domain" description="HTH luxR-type" evidence="2">
    <location>
        <begin position="609"/>
        <end position="674"/>
    </location>
</feature>
<organism evidence="3 4">
    <name type="scientific">Reticulibacter mediterranei</name>
    <dbReference type="NCBI Taxonomy" id="2778369"/>
    <lineage>
        <taxon>Bacteria</taxon>
        <taxon>Bacillati</taxon>
        <taxon>Chloroflexota</taxon>
        <taxon>Ktedonobacteria</taxon>
        <taxon>Ktedonobacterales</taxon>
        <taxon>Reticulibacteraceae</taxon>
        <taxon>Reticulibacter</taxon>
    </lineage>
</organism>
<dbReference type="PROSITE" id="PS50043">
    <property type="entry name" value="HTH_LUXR_2"/>
    <property type="match status" value="1"/>
</dbReference>
<dbReference type="InterPro" id="IPR058852">
    <property type="entry name" value="HTH_77"/>
</dbReference>
<dbReference type="SMART" id="SM00421">
    <property type="entry name" value="HTH_LUXR"/>
    <property type="match status" value="1"/>
</dbReference>
<dbReference type="EMBL" id="BNJK01000001">
    <property type="protein sequence ID" value="GHO90552.1"/>
    <property type="molecule type" value="Genomic_DNA"/>
</dbReference>
<dbReference type="Pfam" id="PF13424">
    <property type="entry name" value="TPR_12"/>
    <property type="match status" value="1"/>
</dbReference>